<dbReference type="InterPro" id="IPR018202">
    <property type="entry name" value="Ser_caboxypep_ser_AS"/>
</dbReference>
<keyword evidence="2" id="KW-0645">Protease</keyword>
<organism evidence="8 9">
    <name type="scientific">Plastoroseomonas hellenica</name>
    <dbReference type="NCBI Taxonomy" id="2687306"/>
    <lineage>
        <taxon>Bacteria</taxon>
        <taxon>Pseudomonadati</taxon>
        <taxon>Pseudomonadota</taxon>
        <taxon>Alphaproteobacteria</taxon>
        <taxon>Acetobacterales</taxon>
        <taxon>Acetobacteraceae</taxon>
        <taxon>Plastoroseomonas</taxon>
    </lineage>
</organism>
<protein>
    <submittedName>
        <fullName evidence="8">Peptidase S10</fullName>
    </submittedName>
</protein>
<evidence type="ECO:0000256" key="5">
    <source>
        <dbReference type="ARBA" id="ARBA00023180"/>
    </source>
</evidence>
<dbReference type="EMBL" id="JAAGBB010000064">
    <property type="protein sequence ID" value="MBR0668643.1"/>
    <property type="molecule type" value="Genomic_DNA"/>
</dbReference>
<feature type="region of interest" description="Disordered" evidence="6">
    <location>
        <begin position="22"/>
        <end position="66"/>
    </location>
</feature>
<keyword evidence="3 7" id="KW-0732">Signal</keyword>
<proteinExistence type="predicted"/>
<keyword evidence="9" id="KW-1185">Reference proteome</keyword>
<evidence type="ECO:0000256" key="4">
    <source>
        <dbReference type="ARBA" id="ARBA00022801"/>
    </source>
</evidence>
<evidence type="ECO:0000256" key="7">
    <source>
        <dbReference type="SAM" id="SignalP"/>
    </source>
</evidence>
<evidence type="ECO:0000256" key="6">
    <source>
        <dbReference type="SAM" id="MobiDB-lite"/>
    </source>
</evidence>
<dbReference type="RefSeq" id="WP_246527029.1">
    <property type="nucleotide sequence ID" value="NZ_JAAGBB010000064.1"/>
</dbReference>
<evidence type="ECO:0000313" key="9">
    <source>
        <dbReference type="Proteomes" id="UP001196870"/>
    </source>
</evidence>
<dbReference type="Gene3D" id="3.40.50.1820">
    <property type="entry name" value="alpha/beta hydrolase"/>
    <property type="match status" value="1"/>
</dbReference>
<dbReference type="SUPFAM" id="SSF53474">
    <property type="entry name" value="alpha/beta-Hydrolases"/>
    <property type="match status" value="1"/>
</dbReference>
<evidence type="ECO:0000256" key="2">
    <source>
        <dbReference type="ARBA" id="ARBA00022670"/>
    </source>
</evidence>
<dbReference type="PROSITE" id="PS00131">
    <property type="entry name" value="CARBOXYPEPT_SER_SER"/>
    <property type="match status" value="1"/>
</dbReference>
<keyword evidence="5" id="KW-0325">Glycoprotein</keyword>
<accession>A0ABS5F7U4</accession>
<evidence type="ECO:0000313" key="8">
    <source>
        <dbReference type="EMBL" id="MBR0668643.1"/>
    </source>
</evidence>
<reference evidence="9" key="1">
    <citation type="journal article" date="2021" name="Syst. Appl. Microbiol.">
        <title>Roseomonas hellenica sp. nov., isolated from roots of wild-growing Alkanna tinctoria.</title>
        <authorList>
            <person name="Rat A."/>
            <person name="Naranjo H.D."/>
            <person name="Lebbe L."/>
            <person name="Cnockaert M."/>
            <person name="Krigas N."/>
            <person name="Grigoriadou K."/>
            <person name="Maloupa E."/>
            <person name="Willems A."/>
        </authorList>
    </citation>
    <scope>NUCLEOTIDE SEQUENCE [LARGE SCALE GENOMIC DNA]</scope>
    <source>
        <strain evidence="9">LMG 31523</strain>
    </source>
</reference>
<sequence length="521" mass="55951">MTIRSGLLAAILAALLSGAGLAQPAASPPPPAAPEQGGSPARRTSPDRPGAERPTTQSVPSLPPDAVTRHSVELADRTIRFVATAGGIELADRRATSRTDIAYIDYRILEANRASRPVTFVVNGGPGASSAWLQLGALGPWRIAMVDAAAAPSAPAPLLPNAETWLDFTDLVFIDPVGTGYSGFLQGDGEARRRIWSVEGDDQSLAEFIRRWVEKNGRAASPKYLVGESYGGFRGPRLARVLQREHGIAVSGLVLVSPVLDFGGRSAIFDPLALAARLPTIAAIGRASSGLVSRTELEEVERYATSEYLIDLVRGVRDPETIARMSRRVAALTGLDPAWVQRHQARLGIGETLRQLGAPTGSVVSAYDGTVTGPDPFPSSPRQAVPDPVLDALIAPLSRAMLGLYDEKLNWRPEERRYEVLNRATSREWDWGRGNNVPEAVSSLRLALAQDGRLRVVIAHGLYDLVTPYFASQLILDQIPSRVGGDRVRLAAYPGGHMFYGIDGSRSALRDAGRAMIEMVN</sequence>
<feature type="chain" id="PRO_5046897941" evidence="7">
    <location>
        <begin position="23"/>
        <end position="521"/>
    </location>
</feature>
<feature type="signal peptide" evidence="7">
    <location>
        <begin position="1"/>
        <end position="22"/>
    </location>
</feature>
<name>A0ABS5F7U4_9PROT</name>
<evidence type="ECO:0000256" key="3">
    <source>
        <dbReference type="ARBA" id="ARBA00022729"/>
    </source>
</evidence>
<dbReference type="PANTHER" id="PTHR11802">
    <property type="entry name" value="SERINE PROTEASE FAMILY S10 SERINE CARBOXYPEPTIDASE"/>
    <property type="match status" value="1"/>
</dbReference>
<evidence type="ECO:0000256" key="1">
    <source>
        <dbReference type="ARBA" id="ARBA00022645"/>
    </source>
</evidence>
<comment type="caution">
    <text evidence="8">The sequence shown here is derived from an EMBL/GenBank/DDBJ whole genome shotgun (WGS) entry which is preliminary data.</text>
</comment>
<keyword evidence="1" id="KW-0121">Carboxypeptidase</keyword>
<dbReference type="InterPro" id="IPR029058">
    <property type="entry name" value="AB_hydrolase_fold"/>
</dbReference>
<dbReference type="PANTHER" id="PTHR11802:SF3">
    <property type="entry name" value="RETINOID-INDUCIBLE SERINE CARBOXYPEPTIDASE"/>
    <property type="match status" value="1"/>
</dbReference>
<dbReference type="InterPro" id="IPR001563">
    <property type="entry name" value="Peptidase_S10"/>
</dbReference>
<keyword evidence="4" id="KW-0378">Hydrolase</keyword>
<dbReference type="Proteomes" id="UP001196870">
    <property type="component" value="Unassembled WGS sequence"/>
</dbReference>
<dbReference type="Pfam" id="PF00450">
    <property type="entry name" value="Peptidase_S10"/>
    <property type="match status" value="1"/>
</dbReference>
<gene>
    <name evidence="8" type="ORF">GXW71_30100</name>
</gene>